<gene>
    <name evidence="1" type="ORF">ERS019209_00593</name>
    <name evidence="2" type="ORF">SAMEA3171064_02020</name>
</gene>
<proteinExistence type="predicted"/>
<evidence type="ECO:0000313" key="4">
    <source>
        <dbReference type="Proteomes" id="UP000314107"/>
    </source>
</evidence>
<protein>
    <submittedName>
        <fullName evidence="2">Uncharacterized protein</fullName>
    </submittedName>
</protein>
<evidence type="ECO:0000313" key="3">
    <source>
        <dbReference type="Proteomes" id="UP000048507"/>
    </source>
</evidence>
<evidence type="ECO:0000313" key="2">
    <source>
        <dbReference type="EMBL" id="VTH33756.1"/>
    </source>
</evidence>
<sequence>MQAKIILNWQKKNHQLSQMMIDSLEGLDVWETILTLGKVRRGIL</sequence>
<dbReference type="Proteomes" id="UP000048507">
    <property type="component" value="Unassembled WGS sequence"/>
</dbReference>
<evidence type="ECO:0000313" key="1">
    <source>
        <dbReference type="EMBL" id="CEX62289.1"/>
    </source>
</evidence>
<accession>A0A0E9GWT9</accession>
<organism evidence="2 4">
    <name type="scientific">Streptococcus pneumoniae</name>
    <dbReference type="NCBI Taxonomy" id="1313"/>
    <lineage>
        <taxon>Bacteria</taxon>
        <taxon>Bacillati</taxon>
        <taxon>Bacillota</taxon>
        <taxon>Bacilli</taxon>
        <taxon>Lactobacillales</taxon>
        <taxon>Streptococcaceae</taxon>
        <taxon>Streptococcus</taxon>
    </lineage>
</organism>
<reference evidence="1 3" key="1">
    <citation type="submission" date="2015-03" db="EMBL/GenBank/DDBJ databases">
        <authorList>
            <consortium name="Pathogen Informatics"/>
            <person name="Murphy D."/>
        </authorList>
    </citation>
    <scope>NUCLEOTIDE SEQUENCE [LARGE SCALE GENOMIC DNA]</scope>
    <source>
        <strain evidence="1">SMRU51</strain>
        <strain evidence="3">type strain: N</strain>
    </source>
</reference>
<name>A0A0E9GWT9_STREE</name>
<reference evidence="2 4" key="2">
    <citation type="submission" date="2019-04" db="EMBL/GenBank/DDBJ databases">
        <authorList>
            <consortium name="Pathogen Informatics"/>
        </authorList>
    </citation>
    <scope>NUCLEOTIDE SEQUENCE [LARGE SCALE GENOMIC DNA]</scope>
    <source>
        <strain evidence="2 4">GPSC129</strain>
    </source>
</reference>
<dbReference type="EMBL" id="CFFA01000004">
    <property type="protein sequence ID" value="CEX62289.1"/>
    <property type="molecule type" value="Genomic_DNA"/>
</dbReference>
<dbReference type="EMBL" id="CABDQT010000028">
    <property type="protein sequence ID" value="VTH33756.1"/>
    <property type="molecule type" value="Genomic_DNA"/>
</dbReference>
<dbReference type="AlphaFoldDB" id="A0A0E9GWT9"/>
<dbReference type="Proteomes" id="UP000314107">
    <property type="component" value="Unassembled WGS sequence"/>
</dbReference>